<dbReference type="AlphaFoldDB" id="A0A5B7HXT3"/>
<proteinExistence type="predicted"/>
<dbReference type="EMBL" id="VSRR010036907">
    <property type="protein sequence ID" value="MPC73488.1"/>
    <property type="molecule type" value="Genomic_DNA"/>
</dbReference>
<accession>A0A5B7HXT3</accession>
<protein>
    <submittedName>
        <fullName evidence="1">Uncharacterized protein</fullName>
    </submittedName>
</protein>
<name>A0A5B7HXT3_PORTR</name>
<organism evidence="1 2">
    <name type="scientific">Portunus trituberculatus</name>
    <name type="common">Swimming crab</name>
    <name type="synonym">Neptunus trituberculatus</name>
    <dbReference type="NCBI Taxonomy" id="210409"/>
    <lineage>
        <taxon>Eukaryota</taxon>
        <taxon>Metazoa</taxon>
        <taxon>Ecdysozoa</taxon>
        <taxon>Arthropoda</taxon>
        <taxon>Crustacea</taxon>
        <taxon>Multicrustacea</taxon>
        <taxon>Malacostraca</taxon>
        <taxon>Eumalacostraca</taxon>
        <taxon>Eucarida</taxon>
        <taxon>Decapoda</taxon>
        <taxon>Pleocyemata</taxon>
        <taxon>Brachyura</taxon>
        <taxon>Eubrachyura</taxon>
        <taxon>Portunoidea</taxon>
        <taxon>Portunidae</taxon>
        <taxon>Portuninae</taxon>
        <taxon>Portunus</taxon>
    </lineage>
</organism>
<comment type="caution">
    <text evidence="1">The sequence shown here is derived from an EMBL/GenBank/DDBJ whole genome shotgun (WGS) entry which is preliminary data.</text>
</comment>
<evidence type="ECO:0000313" key="2">
    <source>
        <dbReference type="Proteomes" id="UP000324222"/>
    </source>
</evidence>
<evidence type="ECO:0000313" key="1">
    <source>
        <dbReference type="EMBL" id="MPC73488.1"/>
    </source>
</evidence>
<dbReference type="Proteomes" id="UP000324222">
    <property type="component" value="Unassembled WGS sequence"/>
</dbReference>
<gene>
    <name evidence="1" type="ORF">E2C01_067820</name>
</gene>
<sequence length="68" mass="6624">MSTSSAAAAAAAAWGGGVLWEECARLSGAADVCVCLSSGRQPSSSPSLASPLLADFGCIASVKPQAEP</sequence>
<keyword evidence="2" id="KW-1185">Reference proteome</keyword>
<reference evidence="1 2" key="1">
    <citation type="submission" date="2019-05" db="EMBL/GenBank/DDBJ databases">
        <title>Another draft genome of Portunus trituberculatus and its Hox gene families provides insights of decapod evolution.</title>
        <authorList>
            <person name="Jeong J.-H."/>
            <person name="Song I."/>
            <person name="Kim S."/>
            <person name="Choi T."/>
            <person name="Kim D."/>
            <person name="Ryu S."/>
            <person name="Kim W."/>
        </authorList>
    </citation>
    <scope>NUCLEOTIDE SEQUENCE [LARGE SCALE GENOMIC DNA]</scope>
    <source>
        <tissue evidence="1">Muscle</tissue>
    </source>
</reference>